<evidence type="ECO:0000313" key="8">
    <source>
        <dbReference type="RefSeq" id="XP_035673338.1"/>
    </source>
</evidence>
<keyword evidence="2 6" id="KW-0812">Transmembrane</keyword>
<dbReference type="AlphaFoldDB" id="A0A9J7KZQ1"/>
<reference evidence="7" key="1">
    <citation type="journal article" date="2020" name="Nat. Ecol. Evol.">
        <title>Deeply conserved synteny resolves early events in vertebrate evolution.</title>
        <authorList>
            <person name="Simakov O."/>
            <person name="Marletaz F."/>
            <person name="Yue J.X."/>
            <person name="O'Connell B."/>
            <person name="Jenkins J."/>
            <person name="Brandt A."/>
            <person name="Calef R."/>
            <person name="Tung C.H."/>
            <person name="Huang T.K."/>
            <person name="Schmutz J."/>
            <person name="Satoh N."/>
            <person name="Yu J.K."/>
            <person name="Putnam N.H."/>
            <person name="Green R.E."/>
            <person name="Rokhsar D.S."/>
        </authorList>
    </citation>
    <scope>NUCLEOTIDE SEQUENCE [LARGE SCALE GENOMIC DNA]</scope>
    <source>
        <strain evidence="7">S238N-H82</strain>
    </source>
</reference>
<dbReference type="KEGG" id="bfo:118413861"/>
<keyword evidence="4 6" id="KW-0472">Membrane</keyword>
<dbReference type="GO" id="GO:0005886">
    <property type="term" value="C:plasma membrane"/>
    <property type="evidence" value="ECO:0000318"/>
    <property type="project" value="GO_Central"/>
</dbReference>
<dbReference type="Gene3D" id="1.10.1450.10">
    <property type="entry name" value="Tetraspanin"/>
    <property type="match status" value="1"/>
</dbReference>
<dbReference type="OrthoDB" id="9993879at2759"/>
<feature type="region of interest" description="Disordered" evidence="5">
    <location>
        <begin position="259"/>
        <end position="330"/>
    </location>
</feature>
<comment type="subcellular location">
    <subcellularLocation>
        <location evidence="1">Membrane</location>
        <topology evidence="1">Multi-pass membrane protein</topology>
    </subcellularLocation>
</comment>
<evidence type="ECO:0000256" key="4">
    <source>
        <dbReference type="ARBA" id="ARBA00023136"/>
    </source>
</evidence>
<dbReference type="Proteomes" id="UP000001554">
    <property type="component" value="Chromosome 4"/>
</dbReference>
<keyword evidence="7" id="KW-1185">Reference proteome</keyword>
<evidence type="ECO:0000256" key="6">
    <source>
        <dbReference type="SAM" id="Phobius"/>
    </source>
</evidence>
<dbReference type="Pfam" id="PF00335">
    <property type="entry name" value="Tetraspanin"/>
    <property type="match status" value="1"/>
</dbReference>
<name>A0A9J7KZQ1_BRAFL</name>
<evidence type="ECO:0000256" key="5">
    <source>
        <dbReference type="SAM" id="MobiDB-lite"/>
    </source>
</evidence>
<dbReference type="SUPFAM" id="SSF48652">
    <property type="entry name" value="Tetraspanin"/>
    <property type="match status" value="1"/>
</dbReference>
<evidence type="ECO:0000256" key="3">
    <source>
        <dbReference type="ARBA" id="ARBA00022989"/>
    </source>
</evidence>
<proteinExistence type="predicted"/>
<evidence type="ECO:0000256" key="2">
    <source>
        <dbReference type="ARBA" id="ARBA00022692"/>
    </source>
</evidence>
<keyword evidence="3 6" id="KW-1133">Transmembrane helix</keyword>
<sequence length="330" mass="37250">MAASNMIRYFLFAFNFFCWIAGLALFAIGIWLRVDPGLAPVVTLELGWFYSAAYVFMVVGVITIAIGFLGCCGAMRENSTLLKAYVGLLALMFILEVIAATLAWVYRGELDRWIRDSFSRTFNGRYIDDFPDSFQDAVVYFQRRMDCCGLNTPFDWENWQEVDSCPCPIDRYVNQYDWTEKCQEDRHDRDLSVYKSCWDNISLWLKNHIIVIGIVGFAVCLVQCLGIYCGIKLIRQYGNGDETFLSGFKSPIKAKKPKKDVPLESVKTAKDEGETLVKEKEKDQPPPPKEPEVEAAVTTKESEGKAEETTPLSPAAPAEEAEPSAKENEA</sequence>
<evidence type="ECO:0000313" key="7">
    <source>
        <dbReference type="Proteomes" id="UP000001554"/>
    </source>
</evidence>
<organism evidence="7 8">
    <name type="scientific">Branchiostoma floridae</name>
    <name type="common">Florida lancelet</name>
    <name type="synonym">Amphioxus</name>
    <dbReference type="NCBI Taxonomy" id="7739"/>
    <lineage>
        <taxon>Eukaryota</taxon>
        <taxon>Metazoa</taxon>
        <taxon>Chordata</taxon>
        <taxon>Cephalochordata</taxon>
        <taxon>Leptocardii</taxon>
        <taxon>Amphioxiformes</taxon>
        <taxon>Branchiostomatidae</taxon>
        <taxon>Branchiostoma</taxon>
    </lineage>
</organism>
<feature type="compositionally biased region" description="Basic and acidic residues" evidence="5">
    <location>
        <begin position="259"/>
        <end position="292"/>
    </location>
</feature>
<feature type="transmembrane region" description="Helical" evidence="6">
    <location>
        <begin position="9"/>
        <end position="32"/>
    </location>
</feature>
<dbReference type="InterPro" id="IPR018499">
    <property type="entry name" value="Tetraspanin/Peripherin"/>
</dbReference>
<dbReference type="CDD" id="cd03127">
    <property type="entry name" value="tetraspanin_LEL"/>
    <property type="match status" value="1"/>
</dbReference>
<feature type="transmembrane region" description="Helical" evidence="6">
    <location>
        <begin position="84"/>
        <end position="106"/>
    </location>
</feature>
<gene>
    <name evidence="8" type="primary">LOC118413861</name>
</gene>
<feature type="compositionally biased region" description="Low complexity" evidence="5">
    <location>
        <begin position="309"/>
        <end position="318"/>
    </location>
</feature>
<dbReference type="RefSeq" id="XP_035673338.1">
    <property type="nucleotide sequence ID" value="XM_035817445.1"/>
</dbReference>
<reference evidence="8" key="2">
    <citation type="submission" date="2025-08" db="UniProtKB">
        <authorList>
            <consortium name="RefSeq"/>
        </authorList>
    </citation>
    <scope>IDENTIFICATION</scope>
    <source>
        <strain evidence="8">S238N-H82</strain>
        <tissue evidence="8">Testes</tissue>
    </source>
</reference>
<protein>
    <submittedName>
        <fullName evidence="8">CD151 antigen-like isoform X1</fullName>
    </submittedName>
</protein>
<dbReference type="GeneID" id="118413861"/>
<feature type="transmembrane region" description="Helical" evidence="6">
    <location>
        <begin position="209"/>
        <end position="231"/>
    </location>
</feature>
<dbReference type="InterPro" id="IPR008952">
    <property type="entry name" value="Tetraspanin_EC2_sf"/>
</dbReference>
<dbReference type="OMA" id="AMAENKC"/>
<evidence type="ECO:0000256" key="1">
    <source>
        <dbReference type="ARBA" id="ARBA00004141"/>
    </source>
</evidence>
<dbReference type="PANTHER" id="PTHR19282">
    <property type="entry name" value="TETRASPANIN"/>
    <property type="match status" value="1"/>
</dbReference>
<dbReference type="PANTHER" id="PTHR19282:SF456">
    <property type="entry name" value="CD63 MOLECULE"/>
    <property type="match status" value="1"/>
</dbReference>
<feature type="transmembrane region" description="Helical" evidence="6">
    <location>
        <begin position="52"/>
        <end position="72"/>
    </location>
</feature>
<accession>A0A9J7KZQ1</accession>
<dbReference type="PRINTS" id="PR00259">
    <property type="entry name" value="TMFOUR"/>
</dbReference>